<dbReference type="SUPFAM" id="SSF48452">
    <property type="entry name" value="TPR-like"/>
    <property type="match status" value="1"/>
</dbReference>
<dbReference type="SUPFAM" id="SSF46894">
    <property type="entry name" value="C-terminal effector domain of the bipartite response regulators"/>
    <property type="match status" value="1"/>
</dbReference>
<evidence type="ECO:0000313" key="6">
    <source>
        <dbReference type="Proteomes" id="UP001432062"/>
    </source>
</evidence>
<accession>A0ABZ1Z2M2</accession>
<name>A0ABZ1Z2M2_9NOCA</name>
<dbReference type="PROSITE" id="PS00622">
    <property type="entry name" value="HTH_LUXR_1"/>
    <property type="match status" value="1"/>
</dbReference>
<dbReference type="PROSITE" id="PS50043">
    <property type="entry name" value="HTH_LUXR_2"/>
    <property type="match status" value="1"/>
</dbReference>
<dbReference type="SMART" id="SM00421">
    <property type="entry name" value="HTH_LUXR"/>
    <property type="match status" value="1"/>
</dbReference>
<evidence type="ECO:0000313" key="5">
    <source>
        <dbReference type="EMBL" id="WUV48352.1"/>
    </source>
</evidence>
<gene>
    <name evidence="5" type="ORF">OG563_09230</name>
</gene>
<organism evidence="5 6">
    <name type="scientific">Nocardia vinacea</name>
    <dbReference type="NCBI Taxonomy" id="96468"/>
    <lineage>
        <taxon>Bacteria</taxon>
        <taxon>Bacillati</taxon>
        <taxon>Actinomycetota</taxon>
        <taxon>Actinomycetes</taxon>
        <taxon>Mycobacteriales</taxon>
        <taxon>Nocardiaceae</taxon>
        <taxon>Nocardia</taxon>
    </lineage>
</organism>
<evidence type="ECO:0000256" key="3">
    <source>
        <dbReference type="ARBA" id="ARBA00023163"/>
    </source>
</evidence>
<dbReference type="InterPro" id="IPR016032">
    <property type="entry name" value="Sig_transdc_resp-reg_C-effctor"/>
</dbReference>
<dbReference type="PANTHER" id="PTHR44688:SF16">
    <property type="entry name" value="DNA-BINDING TRANSCRIPTIONAL ACTIVATOR DEVR_DOSR"/>
    <property type="match status" value="1"/>
</dbReference>
<dbReference type="InterPro" id="IPR011990">
    <property type="entry name" value="TPR-like_helical_dom_sf"/>
</dbReference>
<evidence type="ECO:0000256" key="2">
    <source>
        <dbReference type="ARBA" id="ARBA00023125"/>
    </source>
</evidence>
<feature type="domain" description="HTH luxR-type" evidence="4">
    <location>
        <begin position="605"/>
        <end position="670"/>
    </location>
</feature>
<sequence length="679" mass="74769">MCQPVPPHSDNPAHRDHWADFAKSRVGQAMAVLGTASTVGLVAELLEVDEAAVRAVVRQLAETARFEHPEVGERILRNTPDQVRQKLHVRAAELLHHRGFPASTVADHLVDAGAAGCPWAVDVLRTAAEDAITNDQIEPAVDRLELAYRATRDAGERATIAIRLVCLEWRINPSTRSRQFTRLKAALRAGRVPHHELPAATMYLLWHGQVQQADHALGQLNSGEPDAATPEIDFLRAWLRYSYPPHVQRHPRLFAAPARPPKVRTDQHSPHRHGADLLTGLFTHPLDEIATLAQRLLTSNRLTSTTIETLVAAVHCLIYSNRLDTAASWCESLLAEADARRAPTWQSIFAGLRAETMLRKGNIRDAISDAALALNFVPAEHLGLWIGTPIATMVHALTIAGRHAEAAAQLERPLPRTIFESRFGLPYLQAQGHHHLAVGRADEALRSFRRCGYLMDRWNMDFPWLVPWRNDIAAAHLALGEHRQAQEFATRHLELLGTADRHRSGGVALRLLATTSDRYQAFRLLRESAAIARTGGDDVELATALAELGKAHRSVGDHERSRTLIRDAARIAETCGAEVLLRDALDGKPQTATQPTQPMPALRQIPGGLATLSLAERRVAELAARGRANREIADTLAITTSTVEQHLTRVYRKLGVARRSELYFVLPIGPADTAVSATG</sequence>
<keyword evidence="2" id="KW-0238">DNA-binding</keyword>
<dbReference type="Gene3D" id="1.10.10.10">
    <property type="entry name" value="Winged helix-like DNA-binding domain superfamily/Winged helix DNA-binding domain"/>
    <property type="match status" value="1"/>
</dbReference>
<evidence type="ECO:0000256" key="1">
    <source>
        <dbReference type="ARBA" id="ARBA00023015"/>
    </source>
</evidence>
<protein>
    <submittedName>
        <fullName evidence="5">LuxR C-terminal-related transcriptional regulator</fullName>
    </submittedName>
</protein>
<reference evidence="5" key="1">
    <citation type="submission" date="2022-10" db="EMBL/GenBank/DDBJ databases">
        <title>The complete genomes of actinobacterial strains from the NBC collection.</title>
        <authorList>
            <person name="Joergensen T.S."/>
            <person name="Alvarez Arevalo M."/>
            <person name="Sterndorff E.B."/>
            <person name="Faurdal D."/>
            <person name="Vuksanovic O."/>
            <person name="Mourched A.-S."/>
            <person name="Charusanti P."/>
            <person name="Shaw S."/>
            <person name="Blin K."/>
            <person name="Weber T."/>
        </authorList>
    </citation>
    <scope>NUCLEOTIDE SEQUENCE</scope>
    <source>
        <strain evidence="5">NBC_01482</strain>
    </source>
</reference>
<dbReference type="EMBL" id="CP109441">
    <property type="protein sequence ID" value="WUV48352.1"/>
    <property type="molecule type" value="Genomic_DNA"/>
</dbReference>
<dbReference type="Pfam" id="PF00196">
    <property type="entry name" value="GerE"/>
    <property type="match status" value="1"/>
</dbReference>
<dbReference type="Gene3D" id="1.25.40.10">
    <property type="entry name" value="Tetratricopeptide repeat domain"/>
    <property type="match status" value="1"/>
</dbReference>
<dbReference type="RefSeq" id="WP_329412695.1">
    <property type="nucleotide sequence ID" value="NZ_CP109441.1"/>
</dbReference>
<keyword evidence="3" id="KW-0804">Transcription</keyword>
<dbReference type="Proteomes" id="UP001432062">
    <property type="component" value="Chromosome"/>
</dbReference>
<keyword evidence="6" id="KW-1185">Reference proteome</keyword>
<dbReference type="PANTHER" id="PTHR44688">
    <property type="entry name" value="DNA-BINDING TRANSCRIPTIONAL ACTIVATOR DEVR_DOSR"/>
    <property type="match status" value="1"/>
</dbReference>
<proteinExistence type="predicted"/>
<dbReference type="InterPro" id="IPR000792">
    <property type="entry name" value="Tscrpt_reg_LuxR_C"/>
</dbReference>
<keyword evidence="1" id="KW-0805">Transcription regulation</keyword>
<dbReference type="PRINTS" id="PR00038">
    <property type="entry name" value="HTHLUXR"/>
</dbReference>
<evidence type="ECO:0000259" key="4">
    <source>
        <dbReference type="PROSITE" id="PS50043"/>
    </source>
</evidence>
<dbReference type="InterPro" id="IPR036388">
    <property type="entry name" value="WH-like_DNA-bd_sf"/>
</dbReference>
<dbReference type="CDD" id="cd06170">
    <property type="entry name" value="LuxR_C_like"/>
    <property type="match status" value="1"/>
</dbReference>